<sequence>MSKITLFCFPYAGGSAYSTYFNFKFDLSEKIELYPVELKGRGRRFSEKHYKNSGELLEDMMGQIKGKIKEQPYAFWGHSMGARVAYHLASKIIEMDFPRPLHLFLSGALPPGEIGRDESWELNDDLFLEEVIKIGGMPKEILENKELLGVFLPIIRNDFKVLNDLNKQIVNTPLPIDLSIIYGSEELSIKQKLKEWERHSNQAVNFQEYPGNHFFIKNHVEGLSRLINSKIAEVGVINENK</sequence>
<reference evidence="3 4" key="1">
    <citation type="submission" date="2018-08" db="EMBL/GenBank/DDBJ databases">
        <title>Bacillus phenotypic plasticity.</title>
        <authorList>
            <person name="Hurtado E."/>
        </authorList>
    </citation>
    <scope>NUCLEOTIDE SEQUENCE [LARGE SCALE GENOMIC DNA]</scope>
    <source>
        <strain evidence="3 4">111b</strain>
    </source>
</reference>
<protein>
    <submittedName>
        <fullName evidence="3">Thioesterase</fullName>
    </submittedName>
</protein>
<dbReference type="EMBL" id="QSMZ01000020">
    <property type="protein sequence ID" value="KAA6459461.1"/>
    <property type="molecule type" value="Genomic_DNA"/>
</dbReference>
<proteinExistence type="inferred from homology"/>
<evidence type="ECO:0000256" key="1">
    <source>
        <dbReference type="ARBA" id="ARBA00007169"/>
    </source>
</evidence>
<dbReference type="InterPro" id="IPR012223">
    <property type="entry name" value="TEII"/>
</dbReference>
<evidence type="ECO:0000313" key="3">
    <source>
        <dbReference type="EMBL" id="KAA6459461.1"/>
    </source>
</evidence>
<organism evidence="3 4">
    <name type="scientific">Bacillus cereus</name>
    <dbReference type="NCBI Taxonomy" id="1396"/>
    <lineage>
        <taxon>Bacteria</taxon>
        <taxon>Bacillati</taxon>
        <taxon>Bacillota</taxon>
        <taxon>Bacilli</taxon>
        <taxon>Bacillales</taxon>
        <taxon>Bacillaceae</taxon>
        <taxon>Bacillus</taxon>
        <taxon>Bacillus cereus group</taxon>
    </lineage>
</organism>
<dbReference type="Gene3D" id="3.40.50.1820">
    <property type="entry name" value="alpha/beta hydrolase"/>
    <property type="match status" value="1"/>
</dbReference>
<dbReference type="PANTHER" id="PTHR11487">
    <property type="entry name" value="THIOESTERASE"/>
    <property type="match status" value="1"/>
</dbReference>
<comment type="caution">
    <text evidence="3">The sequence shown here is derived from an EMBL/GenBank/DDBJ whole genome shotgun (WGS) entry which is preliminary data.</text>
</comment>
<evidence type="ECO:0000313" key="4">
    <source>
        <dbReference type="Proteomes" id="UP000323321"/>
    </source>
</evidence>
<dbReference type="Proteomes" id="UP000323321">
    <property type="component" value="Unassembled WGS sequence"/>
</dbReference>
<dbReference type="AlphaFoldDB" id="A0A9W7Q300"/>
<evidence type="ECO:0000259" key="2">
    <source>
        <dbReference type="Pfam" id="PF00975"/>
    </source>
</evidence>
<accession>A0A9W7Q300</accession>
<dbReference type="InterPro" id="IPR029058">
    <property type="entry name" value="AB_hydrolase_fold"/>
</dbReference>
<dbReference type="SUPFAM" id="SSF53474">
    <property type="entry name" value="alpha/beta-Hydrolases"/>
    <property type="match status" value="1"/>
</dbReference>
<dbReference type="Pfam" id="PF00975">
    <property type="entry name" value="Thioesterase"/>
    <property type="match status" value="1"/>
</dbReference>
<name>A0A9W7Q300_BACCE</name>
<comment type="similarity">
    <text evidence="1">Belongs to the thioesterase family.</text>
</comment>
<dbReference type="InterPro" id="IPR001031">
    <property type="entry name" value="Thioesterase"/>
</dbReference>
<dbReference type="RefSeq" id="WP_150158719.1">
    <property type="nucleotide sequence ID" value="NZ_QSMZ01000020.1"/>
</dbReference>
<dbReference type="GO" id="GO:0008610">
    <property type="term" value="P:lipid biosynthetic process"/>
    <property type="evidence" value="ECO:0007669"/>
    <property type="project" value="TreeGrafter"/>
</dbReference>
<feature type="domain" description="Thioesterase" evidence="2">
    <location>
        <begin position="5"/>
        <end position="230"/>
    </location>
</feature>
<gene>
    <name evidence="3" type="ORF">DX932_20775</name>
</gene>
<dbReference type="PANTHER" id="PTHR11487:SF0">
    <property type="entry name" value="S-ACYL FATTY ACID SYNTHASE THIOESTERASE, MEDIUM CHAIN"/>
    <property type="match status" value="1"/>
</dbReference>